<feature type="region of interest" description="Disordered" evidence="1">
    <location>
        <begin position="62"/>
        <end position="101"/>
    </location>
</feature>
<reference evidence="2 3" key="1">
    <citation type="submission" date="2023-01" db="EMBL/GenBank/DDBJ databases">
        <title>Analysis of 21 Apiospora genomes using comparative genomics revels a genus with tremendous synthesis potential of carbohydrate active enzymes and secondary metabolites.</title>
        <authorList>
            <person name="Sorensen T."/>
        </authorList>
    </citation>
    <scope>NUCLEOTIDE SEQUENCE [LARGE SCALE GENOMIC DNA]</scope>
    <source>
        <strain evidence="2 3">CBS 83171</strain>
    </source>
</reference>
<feature type="compositionally biased region" description="Basic residues" evidence="1">
    <location>
        <begin position="190"/>
        <end position="199"/>
    </location>
</feature>
<evidence type="ECO:0000256" key="1">
    <source>
        <dbReference type="SAM" id="MobiDB-lite"/>
    </source>
</evidence>
<sequence length="336" mass="37862">MATTTRSRTKPSTNGGNPALRQKREADQVRERLDQRLCIICGMLAAVDGSVRCEACEPYGGDRPLRTKESRGSRGPIAVEGDIHDLDEPAPSVQGPAERHQSRYVSRYHRLKAQGLCIKCGQKPPRVGKITCETCGDRARAYRQNPVAKAKKYQSDKALYAEALRKGLCARCRWRPPRAGMTSCEPCSGRHPRSAKRPGRGRETPTKRPVRNPSPYDDDDDDDEDDSEDQDEPMPDLHDDSDKEAIEEEIVVMGYETEDEEEEEEETDEEKDNEPLPHDDIDIQDPDESLPHEYDSDGEDPVGSIATAQENDEEQEDPVFVDHERDNRMGIDFLLC</sequence>
<protein>
    <recommendedName>
        <fullName evidence="4">Stc1 domain-containing protein</fullName>
    </recommendedName>
</protein>
<comment type="caution">
    <text evidence="2">The sequence shown here is derived from an EMBL/GenBank/DDBJ whole genome shotgun (WGS) entry which is preliminary data.</text>
</comment>
<feature type="compositionally biased region" description="Basic and acidic residues" evidence="1">
    <location>
        <begin position="235"/>
        <end position="244"/>
    </location>
</feature>
<keyword evidence="3" id="KW-1185">Reference proteome</keyword>
<gene>
    <name evidence="2" type="ORF">PG996_010568</name>
</gene>
<evidence type="ECO:0008006" key="4">
    <source>
        <dbReference type="Google" id="ProtNLM"/>
    </source>
</evidence>
<feature type="compositionally biased region" description="Acidic residues" evidence="1">
    <location>
        <begin position="216"/>
        <end position="234"/>
    </location>
</feature>
<evidence type="ECO:0000313" key="3">
    <source>
        <dbReference type="Proteomes" id="UP001446871"/>
    </source>
</evidence>
<accession>A0ABR1UNZ7</accession>
<organism evidence="2 3">
    <name type="scientific">Apiospora saccharicola</name>
    <dbReference type="NCBI Taxonomy" id="335842"/>
    <lineage>
        <taxon>Eukaryota</taxon>
        <taxon>Fungi</taxon>
        <taxon>Dikarya</taxon>
        <taxon>Ascomycota</taxon>
        <taxon>Pezizomycotina</taxon>
        <taxon>Sordariomycetes</taxon>
        <taxon>Xylariomycetidae</taxon>
        <taxon>Amphisphaeriales</taxon>
        <taxon>Apiosporaceae</taxon>
        <taxon>Apiospora</taxon>
    </lineage>
</organism>
<feature type="compositionally biased region" description="Acidic residues" evidence="1">
    <location>
        <begin position="310"/>
        <end position="319"/>
    </location>
</feature>
<feature type="compositionally biased region" description="Basic and acidic residues" evidence="1">
    <location>
        <begin position="63"/>
        <end position="72"/>
    </location>
</feature>
<feature type="compositionally biased region" description="Acidic residues" evidence="1">
    <location>
        <begin position="245"/>
        <end position="272"/>
    </location>
</feature>
<proteinExistence type="predicted"/>
<feature type="region of interest" description="Disordered" evidence="1">
    <location>
        <begin position="1"/>
        <end position="27"/>
    </location>
</feature>
<dbReference type="EMBL" id="JAQQWM010000006">
    <property type="protein sequence ID" value="KAK8060638.1"/>
    <property type="molecule type" value="Genomic_DNA"/>
</dbReference>
<dbReference type="Proteomes" id="UP001446871">
    <property type="component" value="Unassembled WGS sequence"/>
</dbReference>
<name>A0ABR1UNZ7_9PEZI</name>
<evidence type="ECO:0000313" key="2">
    <source>
        <dbReference type="EMBL" id="KAK8060638.1"/>
    </source>
</evidence>
<feature type="compositionally biased region" description="Polar residues" evidence="1">
    <location>
        <begin position="1"/>
        <end position="16"/>
    </location>
</feature>
<feature type="region of interest" description="Disordered" evidence="1">
    <location>
        <begin position="179"/>
        <end position="327"/>
    </location>
</feature>